<dbReference type="SUPFAM" id="SSF52266">
    <property type="entry name" value="SGNH hydrolase"/>
    <property type="match status" value="1"/>
</dbReference>
<dbReference type="Proteomes" id="UP000245880">
    <property type="component" value="Unassembled WGS sequence"/>
</dbReference>
<feature type="domain" description="Secretion system C-terminal sorting" evidence="1">
    <location>
        <begin position="958"/>
        <end position="1032"/>
    </location>
</feature>
<proteinExistence type="predicted"/>
<keyword evidence="3" id="KW-1185">Reference proteome</keyword>
<organism evidence="2 3">
    <name type="scientific">Dyadobacter jejuensis</name>
    <dbReference type="NCBI Taxonomy" id="1082580"/>
    <lineage>
        <taxon>Bacteria</taxon>
        <taxon>Pseudomonadati</taxon>
        <taxon>Bacteroidota</taxon>
        <taxon>Cytophagia</taxon>
        <taxon>Cytophagales</taxon>
        <taxon>Spirosomataceae</taxon>
        <taxon>Dyadobacter</taxon>
    </lineage>
</organism>
<accession>A0A316AQV9</accession>
<dbReference type="AlphaFoldDB" id="A0A316AQV9"/>
<name>A0A316AQV9_9BACT</name>
<protein>
    <submittedName>
        <fullName evidence="2">Putative secreted protein (Por secretion system target)</fullName>
    </submittedName>
</protein>
<dbReference type="Gene3D" id="3.40.50.1110">
    <property type="entry name" value="SGNH hydrolase"/>
    <property type="match status" value="1"/>
</dbReference>
<evidence type="ECO:0000313" key="3">
    <source>
        <dbReference type="Proteomes" id="UP000245880"/>
    </source>
</evidence>
<dbReference type="Pfam" id="PF18962">
    <property type="entry name" value="Por_Secre_tail"/>
    <property type="match status" value="1"/>
</dbReference>
<gene>
    <name evidence="2" type="ORF">CLV98_101167</name>
</gene>
<reference evidence="2 3" key="1">
    <citation type="submission" date="2018-03" db="EMBL/GenBank/DDBJ databases">
        <title>Genomic Encyclopedia of Archaeal and Bacterial Type Strains, Phase II (KMG-II): from individual species to whole genera.</title>
        <authorList>
            <person name="Goeker M."/>
        </authorList>
    </citation>
    <scope>NUCLEOTIDE SEQUENCE [LARGE SCALE GENOMIC DNA]</scope>
    <source>
        <strain evidence="2 3">DSM 100346</strain>
    </source>
</reference>
<dbReference type="InterPro" id="IPR036514">
    <property type="entry name" value="SGNH_hydro_sf"/>
</dbReference>
<dbReference type="EMBL" id="QGDT01000001">
    <property type="protein sequence ID" value="PWJ59992.1"/>
    <property type="molecule type" value="Genomic_DNA"/>
</dbReference>
<dbReference type="InterPro" id="IPR026444">
    <property type="entry name" value="Secre_tail"/>
</dbReference>
<comment type="caution">
    <text evidence="2">The sequence shown here is derived from an EMBL/GenBank/DDBJ whole genome shotgun (WGS) entry which is preliminary data.</text>
</comment>
<sequence>MDRLVVQRNQSNRATIQVRGSFTSSIDKVEARLVALNGGTSIDWHVLQNNPQGGIFSGSIESDGGWYKLEVRGKLGSTDVGSATVEHVGIGEVFIVSGQSNAQGYANFGIPEVTDDRVNTVNYTNLYDDHVTGLPYPQFSHLDASSQIAPRGLSAWAWGHLGDLLASRLNVPILFFNTGFEGTMVKTWKESITTTAYSPYSGMPYAPSGMPFLNLRWVMQYYVPITGVRAVLWEQGEADNYFATHPIFSTTSDQYAQDLKAVIDANRLESGKDISWVISLSSYDNTRGVNQMVRTGQQTAINTTSNTFQGPDTDVIQIPRSNTFNRGDGVHFTDAGLNSLSQAWNTALTDQFFNNSVPYSAASPLDIAVSCAGSSLQLTATNGGYSSYSWSNGQSGQSVTVGNGTYRVKATDSYGNYVFSSEIKITESIIGPKPVISLEGSNPVCLGNTATLVSSVGSGIRWNTGSVEQRLAVSTGGTFTVTSTSVYGCENTSDPYAVTVLTSPLPDKPAIQVTGATTFCEGGAVQLQSNSKVKNLWSSGATSGSIEVSSSGTFTVKAQDDFGCFSPDSDPVVVKVNPIPAKPQINLSRNPNFCEGEVLTMTSSYDSGNIWSTGSNNKTLDVTTSGTFTLKQRDANGCEASSDPVTTKVNSLPATPSITALKPTTFCERDFTLLQSSPAHIYVWSNGSNNPEIAIYESGEYTISAKDANGCISPPSAVTKVVKNPIPPQPSITALGPTTFCENLSVTLQAPSATSYKWNNGLTTGSITVNSSGSYQVQTGNEFNCFSDPSNTIQTQTLSLPAPPTARLEGPSTFCEGTTTTLSASASGQVVWSDGQDAATITVDQSGSYFAQTIDHQGCRSLSSNVLVIDAKPAPTTPEIEQTGVYTLSAVNNLNSGVYTWQKNGELLSEEGRAIKTAESGTYIVKDAIVYSADLSCSSAYSEPFYFIAQSDAGAMIVYPNPVMDGQITLETLDNLKDATIQIVDIRGIVHKTIPVNELSGQQFIPVSSLPAGTYFIRVLSGSFNGIKKFIVLH</sequence>
<evidence type="ECO:0000259" key="1">
    <source>
        <dbReference type="Pfam" id="PF18962"/>
    </source>
</evidence>
<evidence type="ECO:0000313" key="2">
    <source>
        <dbReference type="EMBL" id="PWJ59992.1"/>
    </source>
</evidence>
<dbReference type="GO" id="GO:0016788">
    <property type="term" value="F:hydrolase activity, acting on ester bonds"/>
    <property type="evidence" value="ECO:0007669"/>
    <property type="project" value="UniProtKB-ARBA"/>
</dbReference>
<dbReference type="RefSeq" id="WP_229203146.1">
    <property type="nucleotide sequence ID" value="NZ_QGDT01000001.1"/>
</dbReference>
<dbReference type="NCBIfam" id="TIGR04183">
    <property type="entry name" value="Por_Secre_tail"/>
    <property type="match status" value="1"/>
</dbReference>